<evidence type="ECO:0008006" key="4">
    <source>
        <dbReference type="Google" id="ProtNLM"/>
    </source>
</evidence>
<sequence>MSTSIMPMPCTEKSTCVKSTGSSHASPVTVPDVTTQILPPSSLKHSSCGDRPRLLGMPGSGLRISFASDTTFVERKIKTRGSSRGNASSLNLRPLEGGGKPPSVRIKLPKATNAMGPKQIPLLAMPSQEELMHPRRALDIARSYGVPKYFLRGNSQILTDGRMRLFADNVWKKERMSPPQDGNYPNGRSTENSDVICRLMDSVDKAIATSERPPQDVSVLGEEGEAVGGLRIERAEGMLGERDKLALKDRYVSLPDVLSSGSAKESARYDKEQSTHEGSVLVMSVDTKRGESSIDITKPKPHVKEQAREEKLDEALKSALRPHTVDSSSVPESLPQVAHLHYRDNFGSSEDSRRALQFGIVTNDSSSTQAQLIAQNKNEIGCISGNNSLLLVNSGLKGVSDSSALIYNMNSGRISSSNNNNINNRVGVLFGGKYRNVLPRFYPAVSAHHLRQREAALRMSGGAVRLTTTSGGQKRVVIKDSSSLPHRAPRRLVRFADTTHTMRFSGETAVVFTSKKSNRDPMPGNGGVIASRAPVQSIQRSLDSHSGLNRPEWSKGGRVSKCLSISKRSLMSTAANANTNNSLTLETAPVTASPAVSLNGAQGEQDGNAVALTYDKKINT</sequence>
<evidence type="ECO:0000256" key="1">
    <source>
        <dbReference type="SAM" id="MobiDB-lite"/>
    </source>
</evidence>
<dbReference type="EMBL" id="BLXT01002641">
    <property type="protein sequence ID" value="GFN96068.1"/>
    <property type="molecule type" value="Genomic_DNA"/>
</dbReference>
<proteinExistence type="predicted"/>
<reference evidence="2 3" key="1">
    <citation type="journal article" date="2021" name="Elife">
        <title>Chloroplast acquisition without the gene transfer in kleptoplastic sea slugs, Plakobranchus ocellatus.</title>
        <authorList>
            <person name="Maeda T."/>
            <person name="Takahashi S."/>
            <person name="Yoshida T."/>
            <person name="Shimamura S."/>
            <person name="Takaki Y."/>
            <person name="Nagai Y."/>
            <person name="Toyoda A."/>
            <person name="Suzuki Y."/>
            <person name="Arimoto A."/>
            <person name="Ishii H."/>
            <person name="Satoh N."/>
            <person name="Nishiyama T."/>
            <person name="Hasebe M."/>
            <person name="Maruyama T."/>
            <person name="Minagawa J."/>
            <person name="Obokata J."/>
            <person name="Shigenobu S."/>
        </authorList>
    </citation>
    <scope>NUCLEOTIDE SEQUENCE [LARGE SCALE GENOMIC DNA]</scope>
</reference>
<feature type="region of interest" description="Disordered" evidence="1">
    <location>
        <begin position="1"/>
        <end position="51"/>
    </location>
</feature>
<dbReference type="AlphaFoldDB" id="A0AAV3ZQB0"/>
<organism evidence="2 3">
    <name type="scientific">Plakobranchus ocellatus</name>
    <dbReference type="NCBI Taxonomy" id="259542"/>
    <lineage>
        <taxon>Eukaryota</taxon>
        <taxon>Metazoa</taxon>
        <taxon>Spiralia</taxon>
        <taxon>Lophotrochozoa</taxon>
        <taxon>Mollusca</taxon>
        <taxon>Gastropoda</taxon>
        <taxon>Heterobranchia</taxon>
        <taxon>Euthyneura</taxon>
        <taxon>Panpulmonata</taxon>
        <taxon>Sacoglossa</taxon>
        <taxon>Placobranchoidea</taxon>
        <taxon>Plakobranchidae</taxon>
        <taxon>Plakobranchus</taxon>
    </lineage>
</organism>
<name>A0AAV3ZQB0_9GAST</name>
<accession>A0AAV3ZQB0</accession>
<feature type="compositionally biased region" description="Polar residues" evidence="1">
    <location>
        <begin position="80"/>
        <end position="91"/>
    </location>
</feature>
<dbReference type="Proteomes" id="UP000735302">
    <property type="component" value="Unassembled WGS sequence"/>
</dbReference>
<gene>
    <name evidence="2" type="ORF">PoB_002257400</name>
</gene>
<evidence type="ECO:0000313" key="2">
    <source>
        <dbReference type="EMBL" id="GFN96068.1"/>
    </source>
</evidence>
<keyword evidence="3" id="KW-1185">Reference proteome</keyword>
<feature type="region of interest" description="Disordered" evidence="1">
    <location>
        <begin position="79"/>
        <end position="102"/>
    </location>
</feature>
<comment type="caution">
    <text evidence="2">The sequence shown here is derived from an EMBL/GenBank/DDBJ whole genome shotgun (WGS) entry which is preliminary data.</text>
</comment>
<feature type="compositionally biased region" description="Polar residues" evidence="1">
    <location>
        <begin position="12"/>
        <end position="45"/>
    </location>
</feature>
<evidence type="ECO:0000313" key="3">
    <source>
        <dbReference type="Proteomes" id="UP000735302"/>
    </source>
</evidence>
<protein>
    <recommendedName>
        <fullName evidence="4">WASP family protein member</fullName>
    </recommendedName>
</protein>